<dbReference type="Proteomes" id="UP001519887">
    <property type="component" value="Unassembled WGS sequence"/>
</dbReference>
<feature type="non-terminal residue" evidence="3">
    <location>
        <position position="1"/>
    </location>
</feature>
<dbReference type="InterPro" id="IPR050463">
    <property type="entry name" value="Gfo/Idh/MocA_oxidrdct_glycsds"/>
</dbReference>
<evidence type="ECO:0000313" key="3">
    <source>
        <dbReference type="EMBL" id="MBW7462393.1"/>
    </source>
</evidence>
<evidence type="ECO:0000259" key="2">
    <source>
        <dbReference type="Pfam" id="PF01408"/>
    </source>
</evidence>
<evidence type="ECO:0000256" key="1">
    <source>
        <dbReference type="ARBA" id="ARBA00023002"/>
    </source>
</evidence>
<comment type="caution">
    <text evidence="3">The sequence shown here is derived from an EMBL/GenBank/DDBJ whole genome shotgun (WGS) entry which is preliminary data.</text>
</comment>
<dbReference type="PANTHER" id="PTHR43818:SF11">
    <property type="entry name" value="BCDNA.GH03377"/>
    <property type="match status" value="1"/>
</dbReference>
<dbReference type="InterPro" id="IPR036291">
    <property type="entry name" value="NAD(P)-bd_dom_sf"/>
</dbReference>
<evidence type="ECO:0000313" key="4">
    <source>
        <dbReference type="Proteomes" id="UP001519887"/>
    </source>
</evidence>
<dbReference type="SUPFAM" id="SSF51735">
    <property type="entry name" value="NAD(P)-binding Rossmann-fold domains"/>
    <property type="match status" value="1"/>
</dbReference>
<keyword evidence="4" id="KW-1185">Reference proteome</keyword>
<gene>
    <name evidence="3" type="ORF">K0U00_50910</name>
</gene>
<organism evidence="3 4">
    <name type="scientific">Paenibacillus sepulcri</name>
    <dbReference type="NCBI Taxonomy" id="359917"/>
    <lineage>
        <taxon>Bacteria</taxon>
        <taxon>Bacillati</taxon>
        <taxon>Bacillota</taxon>
        <taxon>Bacilli</taxon>
        <taxon>Bacillales</taxon>
        <taxon>Paenibacillaceae</taxon>
        <taxon>Paenibacillus</taxon>
    </lineage>
</organism>
<accession>A0ABS7CNA4</accession>
<dbReference type="EMBL" id="JAHZIK010003884">
    <property type="protein sequence ID" value="MBW7462393.1"/>
    <property type="molecule type" value="Genomic_DNA"/>
</dbReference>
<feature type="non-terminal residue" evidence="3">
    <location>
        <position position="101"/>
    </location>
</feature>
<feature type="domain" description="Gfo/Idh/MocA-like oxidoreductase N-terminal" evidence="2">
    <location>
        <begin position="2"/>
        <end position="85"/>
    </location>
</feature>
<keyword evidence="1" id="KW-0560">Oxidoreductase</keyword>
<dbReference type="InterPro" id="IPR000683">
    <property type="entry name" value="Gfo/Idh/MocA-like_OxRdtase_N"/>
</dbReference>
<sequence>DPVPGRAAAAAAKFGVAAGYESYEELLRDPDVDLVTICSPIGLHYEQGVQAIEAGKHVHFNKTMTTTVAEADDLIRRAASGNVRIVASPGMMINPAARRKR</sequence>
<reference evidence="3 4" key="1">
    <citation type="submission" date="2021-07" db="EMBL/GenBank/DDBJ databases">
        <title>Paenibacillus radiodurans sp. nov., isolated from the southeastern edge of Tengger Desert.</title>
        <authorList>
            <person name="Zhang G."/>
        </authorList>
    </citation>
    <scope>NUCLEOTIDE SEQUENCE [LARGE SCALE GENOMIC DNA]</scope>
    <source>
        <strain evidence="3 4">CCM 7311</strain>
    </source>
</reference>
<protein>
    <submittedName>
        <fullName evidence="3">Gfo/Idh/MocA family oxidoreductase</fullName>
    </submittedName>
</protein>
<name>A0ABS7CNA4_9BACL</name>
<proteinExistence type="predicted"/>
<dbReference type="PANTHER" id="PTHR43818">
    <property type="entry name" value="BCDNA.GH03377"/>
    <property type="match status" value="1"/>
</dbReference>
<dbReference type="Gene3D" id="3.40.50.720">
    <property type="entry name" value="NAD(P)-binding Rossmann-like Domain"/>
    <property type="match status" value="1"/>
</dbReference>
<dbReference type="Pfam" id="PF01408">
    <property type="entry name" value="GFO_IDH_MocA"/>
    <property type="match status" value="1"/>
</dbReference>